<keyword evidence="1" id="KW-0378">Hydrolase</keyword>
<dbReference type="EMBL" id="JAAGWK010000038">
    <property type="protein sequence ID" value="NEL56600.1"/>
    <property type="molecule type" value="Genomic_DNA"/>
</dbReference>
<evidence type="ECO:0000313" key="3">
    <source>
        <dbReference type="EMBL" id="NEL56600.1"/>
    </source>
</evidence>
<sequence length="335" mass="34922">MSLAGASPAGDADVDDAVVLPLVLAGHARPVGAVVLGASPHLRLDEEYRTFLGLVAGQVAATVADARAVERERRLARDRAAAESERARFFADVAVTLQRSFLGPTALPAGFAVHYAPATGTLEVGGDWYDVVDLPGGLYGVVVGDVVGRGLDAAAVMGQLRSAARALLLESRSPHQVLSALDRFAALVPGAVCSTVFVAVVDPQTGSLRYSSAGHLPALLTDGYAVQHLDRAQGLPLAVAPDRERPEATLTTPGGSALLLYTDGLVERRGEDLDAGIARAVTELAGGRGLPADELARLLTQRLLVDDLDDDVAFLVYRVGDRPPGVGPRGDRPRP</sequence>
<dbReference type="Gene3D" id="3.60.40.10">
    <property type="entry name" value="PPM-type phosphatase domain"/>
    <property type="match status" value="1"/>
</dbReference>
<accession>A0A7K3WLJ1</accession>
<dbReference type="SUPFAM" id="SSF55781">
    <property type="entry name" value="GAF domain-like"/>
    <property type="match status" value="1"/>
</dbReference>
<dbReference type="SMART" id="SM00331">
    <property type="entry name" value="PP2C_SIG"/>
    <property type="match status" value="1"/>
</dbReference>
<gene>
    <name evidence="3" type="ORF">G1H19_21775</name>
</gene>
<dbReference type="InterPro" id="IPR052016">
    <property type="entry name" value="Bact_Sigma-Reg"/>
</dbReference>
<dbReference type="PANTHER" id="PTHR43156:SF2">
    <property type="entry name" value="STAGE II SPORULATION PROTEIN E"/>
    <property type="match status" value="1"/>
</dbReference>
<dbReference type="SUPFAM" id="SSF81606">
    <property type="entry name" value="PP2C-like"/>
    <property type="match status" value="1"/>
</dbReference>
<name>A0A7K3WLJ1_9ACTN</name>
<protein>
    <submittedName>
        <fullName evidence="3">Serine/threonine-protein phosphatase</fullName>
    </submittedName>
</protein>
<dbReference type="PANTHER" id="PTHR43156">
    <property type="entry name" value="STAGE II SPORULATION PROTEIN E-RELATED"/>
    <property type="match status" value="1"/>
</dbReference>
<dbReference type="InterPro" id="IPR001932">
    <property type="entry name" value="PPM-type_phosphatase-like_dom"/>
</dbReference>
<dbReference type="AlphaFoldDB" id="A0A7K3WLJ1"/>
<comment type="caution">
    <text evidence="3">The sequence shown here is derived from an EMBL/GenBank/DDBJ whole genome shotgun (WGS) entry which is preliminary data.</text>
</comment>
<evidence type="ECO:0000259" key="2">
    <source>
        <dbReference type="SMART" id="SM00331"/>
    </source>
</evidence>
<organism evidence="3 4">
    <name type="scientific">Goekera deserti</name>
    <dbReference type="NCBI Taxonomy" id="2497753"/>
    <lineage>
        <taxon>Bacteria</taxon>
        <taxon>Bacillati</taxon>
        <taxon>Actinomycetota</taxon>
        <taxon>Actinomycetes</taxon>
        <taxon>Geodermatophilales</taxon>
        <taxon>Geodermatophilaceae</taxon>
        <taxon>Goekera</taxon>
    </lineage>
</organism>
<dbReference type="Proteomes" id="UP000470470">
    <property type="component" value="Unassembled WGS sequence"/>
</dbReference>
<proteinExistence type="predicted"/>
<dbReference type="Pfam" id="PF07228">
    <property type="entry name" value="SpoIIE"/>
    <property type="match status" value="1"/>
</dbReference>
<evidence type="ECO:0000256" key="1">
    <source>
        <dbReference type="ARBA" id="ARBA00022801"/>
    </source>
</evidence>
<reference evidence="3 4" key="1">
    <citation type="submission" date="2020-02" db="EMBL/GenBank/DDBJ databases">
        <title>The whole genome sequence of CPCC 205119.</title>
        <authorList>
            <person name="Jiang Z."/>
        </authorList>
    </citation>
    <scope>NUCLEOTIDE SEQUENCE [LARGE SCALE GENOMIC DNA]</scope>
    <source>
        <strain evidence="3 4">CPCC 205119</strain>
    </source>
</reference>
<feature type="domain" description="PPM-type phosphatase" evidence="2">
    <location>
        <begin position="106"/>
        <end position="319"/>
    </location>
</feature>
<dbReference type="GO" id="GO:0016791">
    <property type="term" value="F:phosphatase activity"/>
    <property type="evidence" value="ECO:0007669"/>
    <property type="project" value="TreeGrafter"/>
</dbReference>
<evidence type="ECO:0000313" key="4">
    <source>
        <dbReference type="Proteomes" id="UP000470470"/>
    </source>
</evidence>
<dbReference type="InterPro" id="IPR036457">
    <property type="entry name" value="PPM-type-like_dom_sf"/>
</dbReference>
<keyword evidence="4" id="KW-1185">Reference proteome</keyword>